<dbReference type="EMBL" id="NTHN01000204">
    <property type="protein sequence ID" value="PBD18715.1"/>
    <property type="molecule type" value="Genomic_DNA"/>
</dbReference>
<dbReference type="SUPFAM" id="SSF52821">
    <property type="entry name" value="Rhodanese/Cell cycle control phosphatase"/>
    <property type="match status" value="1"/>
</dbReference>
<evidence type="ECO:0000259" key="2">
    <source>
        <dbReference type="PROSITE" id="PS50206"/>
    </source>
</evidence>
<evidence type="ECO:0000313" key="4">
    <source>
        <dbReference type="EMBL" id="PBD18715.1"/>
    </source>
</evidence>
<dbReference type="PROSITE" id="PS50206">
    <property type="entry name" value="RHODANESE_3"/>
    <property type="match status" value="1"/>
</dbReference>
<accession>A0A2A3JU39</accession>
<reference evidence="5" key="2">
    <citation type="submission" date="2023-07" db="EMBL/GenBank/DDBJ databases">
        <title>Yangia mangrovi SAOS 153D genome.</title>
        <authorList>
            <person name="Verma A."/>
            <person name="Pal Y."/>
            <person name="Sundharam S."/>
            <person name="Bisht B."/>
            <person name="Srinivasan K."/>
        </authorList>
    </citation>
    <scope>NUCLEOTIDE SEQUENCE [LARGE SCALE GENOMIC DNA]</scope>
    <source>
        <strain evidence="5">SAOS 153D</strain>
    </source>
</reference>
<dbReference type="NCBIfam" id="TIGR03865">
    <property type="entry name" value="PQQ_CXXCW"/>
    <property type="match status" value="1"/>
</dbReference>
<comment type="caution">
    <text evidence="4">The sequence shown here is derived from an EMBL/GenBank/DDBJ whole genome shotgun (WGS) entry which is preliminary data.</text>
</comment>
<reference evidence="4" key="1">
    <citation type="submission" date="2017-09" db="EMBL/GenBank/DDBJ databases">
        <title>Yangia sp. SAOS 153D whole genome sequencing.</title>
        <authorList>
            <person name="Verma A."/>
            <person name="Krishnamurthi S."/>
        </authorList>
    </citation>
    <scope>NUCLEOTIDE SEQUENCE [LARGE SCALE GENOMIC DNA]</scope>
    <source>
        <strain evidence="4">SAOS 153D</strain>
    </source>
</reference>
<organism evidence="4">
    <name type="scientific">Alloyangia mangrovi</name>
    <dbReference type="NCBI Taxonomy" id="1779329"/>
    <lineage>
        <taxon>Bacteria</taxon>
        <taxon>Pseudomonadati</taxon>
        <taxon>Pseudomonadota</taxon>
        <taxon>Alphaproteobacteria</taxon>
        <taxon>Rhodobacterales</taxon>
        <taxon>Roseobacteraceae</taxon>
        <taxon>Alloyangia</taxon>
    </lineage>
</organism>
<evidence type="ECO:0000313" key="3">
    <source>
        <dbReference type="EMBL" id="MCT4373272.1"/>
    </source>
</evidence>
<evidence type="ECO:0000313" key="5">
    <source>
        <dbReference type="Proteomes" id="UP000217448"/>
    </source>
</evidence>
<feature type="domain" description="Rhodanese" evidence="2">
    <location>
        <begin position="95"/>
        <end position="178"/>
    </location>
</feature>
<dbReference type="InterPro" id="IPR001763">
    <property type="entry name" value="Rhodanese-like_dom"/>
</dbReference>
<sequence>MSGPGRFRLALALVPALVFCGPALAQVPEPEAYRMEDYRAPVPDSLEGGTVVDVEEAHRLWEAGEAAFIDVLPRPPKPETLPEGTVWRDKPRDSIPGAIWLPNTGYGALGAPEEAYLRAGLQAASGGDPAHPLLFFCLADCWMSWNAAKRALSYGYTSVSWLPVGTDGWAAAGYPLERVSPRQ</sequence>
<dbReference type="AlphaFoldDB" id="A0A2A3JU39"/>
<protein>
    <submittedName>
        <fullName evidence="3">PQQ-dependent catabolism-associated CXXCW motif protein</fullName>
    </submittedName>
    <submittedName>
        <fullName evidence="4">Rhodanese</fullName>
    </submittedName>
</protein>
<gene>
    <name evidence="3" type="ORF">CLG85_024470</name>
    <name evidence="4" type="ORF">CLG85_13185</name>
</gene>
<dbReference type="CDD" id="cd00158">
    <property type="entry name" value="RHOD"/>
    <property type="match status" value="1"/>
</dbReference>
<dbReference type="OrthoDB" id="176845at2"/>
<proteinExistence type="predicted"/>
<dbReference type="InterPro" id="IPR022376">
    <property type="entry name" value="PQQ_CXXCW"/>
</dbReference>
<name>A0A2A3JU39_9RHOB</name>
<feature type="signal peptide" evidence="1">
    <location>
        <begin position="1"/>
        <end position="25"/>
    </location>
</feature>
<reference evidence="3" key="3">
    <citation type="submission" date="2024-05" db="EMBL/GenBank/DDBJ databases">
        <title>Yangia mangrovi SAOS 153D genome.</title>
        <authorList>
            <person name="Verma A."/>
            <person name="Pal Y."/>
            <person name="Sundharam S."/>
            <person name="Bisht B."/>
            <person name="Srinivasan K."/>
        </authorList>
    </citation>
    <scope>NUCLEOTIDE SEQUENCE</scope>
    <source>
        <strain evidence="3">SAOS 153D</strain>
    </source>
</reference>
<dbReference type="RefSeq" id="WP_095882685.1">
    <property type="nucleotide sequence ID" value="NZ_NTHN02000079.1"/>
</dbReference>
<dbReference type="Gene3D" id="3.40.250.10">
    <property type="entry name" value="Rhodanese-like domain"/>
    <property type="match status" value="1"/>
</dbReference>
<evidence type="ECO:0000256" key="1">
    <source>
        <dbReference type="SAM" id="SignalP"/>
    </source>
</evidence>
<feature type="chain" id="PRO_5012155473" evidence="1">
    <location>
        <begin position="26"/>
        <end position="183"/>
    </location>
</feature>
<keyword evidence="5" id="KW-1185">Reference proteome</keyword>
<dbReference type="InterPro" id="IPR036873">
    <property type="entry name" value="Rhodanese-like_dom_sf"/>
</dbReference>
<dbReference type="EMBL" id="NTHN02000079">
    <property type="protein sequence ID" value="MCT4373272.1"/>
    <property type="molecule type" value="Genomic_DNA"/>
</dbReference>
<keyword evidence="1" id="KW-0732">Signal</keyword>
<dbReference type="Proteomes" id="UP000217448">
    <property type="component" value="Unassembled WGS sequence"/>
</dbReference>